<accession>A0ABT6C2D8</accession>
<evidence type="ECO:0000313" key="2">
    <source>
        <dbReference type="Proteomes" id="UP001528912"/>
    </source>
</evidence>
<keyword evidence="2" id="KW-1185">Reference proteome</keyword>
<protein>
    <submittedName>
        <fullName evidence="1">Uncharacterized protein</fullName>
    </submittedName>
</protein>
<gene>
    <name evidence="1" type="ORF">P4R38_02415</name>
</gene>
<comment type="caution">
    <text evidence="1">The sequence shown here is derived from an EMBL/GenBank/DDBJ whole genome shotgun (WGS) entry which is preliminary data.</text>
</comment>
<sequence length="50" mass="4873">MATTGTGDPTGVAMVELIATVIAIVLGGYADLCVQHAVIVVVPSGSCAVT</sequence>
<dbReference type="Proteomes" id="UP001528912">
    <property type="component" value="Unassembled WGS sequence"/>
</dbReference>
<organism evidence="1 2">
    <name type="scientific">Luteipulveratus flavus</name>
    <dbReference type="NCBI Taxonomy" id="3031728"/>
    <lineage>
        <taxon>Bacteria</taxon>
        <taxon>Bacillati</taxon>
        <taxon>Actinomycetota</taxon>
        <taxon>Actinomycetes</taxon>
        <taxon>Micrococcales</taxon>
        <taxon>Dermacoccaceae</taxon>
        <taxon>Luteipulveratus</taxon>
    </lineage>
</organism>
<proteinExistence type="predicted"/>
<name>A0ABT6C2D8_9MICO</name>
<dbReference type="RefSeq" id="WP_277190891.1">
    <property type="nucleotide sequence ID" value="NZ_JAROAV010000008.1"/>
</dbReference>
<evidence type="ECO:0000313" key="1">
    <source>
        <dbReference type="EMBL" id="MDF8263099.1"/>
    </source>
</evidence>
<dbReference type="EMBL" id="JAROAV010000008">
    <property type="protein sequence ID" value="MDF8263099.1"/>
    <property type="molecule type" value="Genomic_DNA"/>
</dbReference>
<reference evidence="1 2" key="1">
    <citation type="submission" date="2023-03" db="EMBL/GenBank/DDBJ databases">
        <title>YIM 133296 draft genome.</title>
        <authorList>
            <person name="Xiong L."/>
        </authorList>
    </citation>
    <scope>NUCLEOTIDE SEQUENCE [LARGE SCALE GENOMIC DNA]</scope>
    <source>
        <strain evidence="1 2">YIM 133296</strain>
    </source>
</reference>